<evidence type="ECO:0000256" key="17">
    <source>
        <dbReference type="SAM" id="MobiDB-lite"/>
    </source>
</evidence>
<keyword evidence="4" id="KW-0808">Transferase</keyword>
<evidence type="ECO:0000256" key="8">
    <source>
        <dbReference type="ARBA" id="ARBA00022741"/>
    </source>
</evidence>
<dbReference type="SMART" id="SM00219">
    <property type="entry name" value="TyrKc"/>
    <property type="match status" value="1"/>
</dbReference>
<keyword evidence="11 18" id="KW-1133">Transmembrane helix</keyword>
<dbReference type="PROSITE" id="PS50853">
    <property type="entry name" value="FN3"/>
    <property type="match status" value="2"/>
</dbReference>
<evidence type="ECO:0000256" key="12">
    <source>
        <dbReference type="ARBA" id="ARBA00023136"/>
    </source>
</evidence>
<feature type="binding site" evidence="16">
    <location>
        <position position="2091"/>
    </location>
    <ligand>
        <name>ATP</name>
        <dbReference type="ChEBI" id="CHEBI:30616"/>
    </ligand>
</feature>
<dbReference type="PRINTS" id="PR00109">
    <property type="entry name" value="TYRKINASE"/>
</dbReference>
<dbReference type="SMART" id="SM00060">
    <property type="entry name" value="FN3"/>
    <property type="match status" value="6"/>
</dbReference>
<evidence type="ECO:0000256" key="5">
    <source>
        <dbReference type="ARBA" id="ARBA00022692"/>
    </source>
</evidence>
<evidence type="ECO:0000313" key="21">
    <source>
        <dbReference type="Proteomes" id="UP000046395"/>
    </source>
</evidence>
<evidence type="ECO:0000313" key="22">
    <source>
        <dbReference type="WBParaSite" id="TMUE_3000014330.1"/>
    </source>
</evidence>
<proteinExistence type="predicted"/>
<dbReference type="GO" id="GO:0004714">
    <property type="term" value="F:transmembrane receptor protein tyrosine kinase activity"/>
    <property type="evidence" value="ECO:0007669"/>
    <property type="project" value="UniProtKB-EC"/>
</dbReference>
<evidence type="ECO:0000256" key="9">
    <source>
        <dbReference type="ARBA" id="ARBA00022777"/>
    </source>
</evidence>
<keyword evidence="13" id="KW-0829">Tyrosine-protein kinase</keyword>
<dbReference type="InterPro" id="IPR017441">
    <property type="entry name" value="Protein_kinase_ATP_BS"/>
</dbReference>
<dbReference type="GO" id="GO:0043235">
    <property type="term" value="C:receptor complex"/>
    <property type="evidence" value="ECO:0007669"/>
    <property type="project" value="TreeGrafter"/>
</dbReference>
<sequence length="2562" mass="285443">MCFRSRVNGAHSAGAQSPFPINTLRKQGIVLNDEQVIVQIAVDRFSPTLVSIGCAKFCFLPSRQTHRGTTFALRNALHGANELISNRRALCRRAARKPTRMRKAHPQELYLHVCIWLFGLLVFHFGLTCTTDGLTFDQSLPVRRCQYLCRHTLMAVPAVSGHSAEQSAEDTEGLMTKCTTGCGVWKTDKAQSCATACQGSAPSCTGCRIAECGHLSQVDMALQLSCFQQHPLTNPAGYQVTWVVPEGMDAHPGLSWTVQIKPVRPSSHSSIYWSTVEAKPDRHSNGTHSVFLPEHSLQPFVVYEVRLAAVEGQRIISSSRSVVVRGPTSGNISPETFELTAEVMNEDQVLLKWSEHFLLFGGSTNFIVEAMNRASKVLLVSEKLNRTYYLLTGLEQKGGYEALVKAVGPRNETLGASSPIAFELHQFRNTPPVRLIYANATHVSAIADLKDFVVTQPPTQLYISRSSRISAIAFGEEHLFVALENGKIYRSPSHPGTNELDNELMFSPSFPVTSMAFEGANRCILLASKNKIMSCSLVVKRCETVFQGPEDVVDIAADSANGYLYVSMGTRILKCLLVRLNYESCLTVYLSLPGQPMQLALDYGSQALLFNFNRTIYGISFASSAVSDIRSDKLLSASKRAFDNVATLGAHNGRIYWLSTPCTETLTSTDNSCMFSEEMNPTSGSLNLNNFLLPPGHGELIDLLLSSVTLWYSIIPAPANLSLFFLSDTVRLTWNQGKPLPFQAPREWRELRYEVEITDNDNMIFRKAQIADTTYAHTELAAGKRYLCKVRTCVFRSICSNWIEASGSTFKTPNETAVTFAALTESHGIVQLDLSGAARTLQLSAPAGEHITRGTSPSSFLIFDGNLVRQQPGNDWSMLLATASKPKAVAYEPMGKEIYWSSDDGIFRQSLRTNNPLQISAEGRAQWLKLLPRHGVAIVATVDRVFSIYLTGAQHQSYFSCGNPACSVIGLTADEQLNPDDIFYVTRSNDSVELRSSAVSRVEERILAKTSSTSALWDVWENLREMAFVYGKLFLLTLQGDLLGLENDMRRVSIFPLTMVRHIVAVPKTWPHEAMEASDCCLEIAIEESNKMNPVPVLYWNDSRKADAINGLAAFIYYNVTTSVQAEGNGTLAIGVLTEKAQMALQSAILNSDKFTVDLTKIALWQRRTVQRQLKSPLAFPATPESLTMHVAHIRTPDNITAEIRFAWGEPSWNGQPKSYKVYCWRFEAKSNSRAYWAKGTEIDWHTWYYYIKDVPLDCDVYCQVSAVNFGRGESKLSRPISISTSESAPAPLLLLATSNELNFYDVLHKRELTKPLYGHYEAVTYGEDCLFALRSESDGYSLVKLGLHDFAVLRKMSLLNDLVEAGGLTYDWVGRRVLLTGRSRKHFHLQGDGIWLVDEFLDSPPKQLLSTQPGYEISDIAYDPFESVAHFLVSYGGKYLLKSWRPGTDKLGESACHISSRALAVSFLEPSSNQPRIYVPTKAGIVSAGNCDTVVSAEELSGIDMSSVNSLSFDRYNMYVVSGWKLFIFNRTSKRLSITNYDQIKQVRSMSKQYQPMPDRQCMMLPEVPEHFNVSMLSPTSVAVSISFEQRSESCRFVTPLPASYELTLKPVYTNLERCEGCIHLESEAPTFTVDGLRTQTEYEVVASWSNALTQRHIYTGGLLSQYTSHLVLAENLEALPVAPDKVQLFWMSPELSDKQIGQNIKYQIAIQQGGKQISGTTVSCNDAVCSHTCDSLEPSSVYFFQVYATGLTGDQLQSVKPRHIRVPATTYGLPGQIDASRVNISASRITFQYTVFPNSAIVDLHTEYRRIGEDGWLPLQEAPGSNRTLKIYAIDHVKPSSTYLLRASSIYITPFNYANKVYNLKETFVQLLQPVSTEEGRGPMAADVTIVEAVQGKFLKWNVYNEGILKFISAFLVSFRSDKQSEWIQVSELPATTFTWQIPSSLSLDDNSAFKVDALFRDGNTSAVGHWRKSADGISASTVALIVFASILLTAVVIILIICNVRRRKLKPKPRKAKFSIRKSVETMPNTADVLGQIPAAEIEALPHIQRSCISIKRELGHGAFGEVYEGLAYNLPKFGSKTLPVAVKTLRPNSPASERVRFIKEAILMSRFVNPNVVALRGVCIETEPHWIILELMEAGDLLKYLRSVRATESMPSQVSLRDLLAISTDVACGCTYLESIRHVHRDIAARNCLITSRNPSMRVVKIGDFGLTRDLYEEDYYRVEGHGLLPVRWMAPESMVDGVFTTKSDVWSFGVLLWEVVTLGRQPYGGRSNWEVLNHVRIGGRLERPDGCPQEMFDIMMACWSFEANDRPTFDVLLNRLLKLREFPEYQSDLPFPQFGSLKPTEGHSSAETEQDSNRGRSDETVHVSTTRSSARFLRNKNAGSMSSREKSRGSSLRLLRRKKKEPVPRPPSKEEINMPPVTSSFSRPSSQVSTSGTESTFAGSDAYEVPLIRGLQNSARENEQIARMENEEGHRNWAMDIEDSGRSSVGGSRTCDRLEQRLPDVQRANVPPIPEAPFRRPPRRRKSGGSGGSRDGSTPTAEGKYENFPQKEFSLKI</sequence>
<evidence type="ECO:0000256" key="18">
    <source>
        <dbReference type="SAM" id="Phobius"/>
    </source>
</evidence>
<feature type="compositionally biased region" description="Basic and acidic residues" evidence="17">
    <location>
        <begin position="2499"/>
        <end position="2509"/>
    </location>
</feature>
<evidence type="ECO:0000256" key="13">
    <source>
        <dbReference type="ARBA" id="ARBA00023137"/>
    </source>
</evidence>
<dbReference type="WBParaSite" id="TMUE_3000014330.1">
    <property type="protein sequence ID" value="TMUE_3000014330.1"/>
    <property type="gene ID" value="WBGene00295298"/>
</dbReference>
<feature type="domain" description="Fibronectin type-III" evidence="20">
    <location>
        <begin position="333"/>
        <end position="433"/>
    </location>
</feature>
<evidence type="ECO:0000256" key="15">
    <source>
        <dbReference type="ARBA" id="ARBA00051243"/>
    </source>
</evidence>
<evidence type="ECO:0000256" key="7">
    <source>
        <dbReference type="ARBA" id="ARBA00022737"/>
    </source>
</evidence>
<protein>
    <recommendedName>
        <fullName evidence="2">receptor protein-tyrosine kinase</fullName>
        <ecNumber evidence="2">2.7.10.1</ecNumber>
    </recommendedName>
</protein>
<evidence type="ECO:0000256" key="14">
    <source>
        <dbReference type="ARBA" id="ARBA00023180"/>
    </source>
</evidence>
<dbReference type="FunFam" id="1.10.510.10:FF:000341">
    <property type="entry name" value="Tyrosine-protein kinase receptor"/>
    <property type="match status" value="1"/>
</dbReference>
<evidence type="ECO:0000256" key="3">
    <source>
        <dbReference type="ARBA" id="ARBA00022553"/>
    </source>
</evidence>
<dbReference type="InterPro" id="IPR057329">
    <property type="entry name" value="Beta-prop_Rol-3"/>
</dbReference>
<evidence type="ECO:0000259" key="20">
    <source>
        <dbReference type="PROSITE" id="PS50853"/>
    </source>
</evidence>
<dbReference type="InterPro" id="IPR013783">
    <property type="entry name" value="Ig-like_fold"/>
</dbReference>
<dbReference type="PROSITE" id="PS00107">
    <property type="entry name" value="PROTEIN_KINASE_ATP"/>
    <property type="match status" value="1"/>
</dbReference>
<dbReference type="InterPro" id="IPR036116">
    <property type="entry name" value="FN3_sf"/>
</dbReference>
<organism evidence="21 22">
    <name type="scientific">Trichuris muris</name>
    <name type="common">Mouse whipworm</name>
    <dbReference type="NCBI Taxonomy" id="70415"/>
    <lineage>
        <taxon>Eukaryota</taxon>
        <taxon>Metazoa</taxon>
        <taxon>Ecdysozoa</taxon>
        <taxon>Nematoda</taxon>
        <taxon>Enoplea</taxon>
        <taxon>Dorylaimia</taxon>
        <taxon>Trichinellida</taxon>
        <taxon>Trichuridae</taxon>
        <taxon>Trichuris</taxon>
    </lineage>
</organism>
<comment type="catalytic activity">
    <reaction evidence="15">
        <text>L-tyrosyl-[protein] + ATP = O-phospho-L-tyrosyl-[protein] + ADP + H(+)</text>
        <dbReference type="Rhea" id="RHEA:10596"/>
        <dbReference type="Rhea" id="RHEA-COMP:10136"/>
        <dbReference type="Rhea" id="RHEA-COMP:20101"/>
        <dbReference type="ChEBI" id="CHEBI:15378"/>
        <dbReference type="ChEBI" id="CHEBI:30616"/>
        <dbReference type="ChEBI" id="CHEBI:46858"/>
        <dbReference type="ChEBI" id="CHEBI:61978"/>
        <dbReference type="ChEBI" id="CHEBI:456216"/>
        <dbReference type="EC" id="2.7.10.1"/>
    </reaction>
</comment>
<keyword evidence="3" id="KW-0597">Phosphoprotein</keyword>
<evidence type="ECO:0000256" key="11">
    <source>
        <dbReference type="ARBA" id="ARBA00022989"/>
    </source>
</evidence>
<dbReference type="PROSITE" id="PS00239">
    <property type="entry name" value="RECEPTOR_TYR_KIN_II"/>
    <property type="match status" value="1"/>
</dbReference>
<keyword evidence="6" id="KW-0732">Signal</keyword>
<dbReference type="InterPro" id="IPR011009">
    <property type="entry name" value="Kinase-like_dom_sf"/>
</dbReference>
<dbReference type="InterPro" id="IPR020635">
    <property type="entry name" value="Tyr_kinase_cat_dom"/>
</dbReference>
<dbReference type="InterPro" id="IPR003961">
    <property type="entry name" value="FN3_dom"/>
</dbReference>
<feature type="domain" description="Fibronectin type-III" evidence="20">
    <location>
        <begin position="1674"/>
        <end position="1771"/>
    </location>
</feature>
<evidence type="ECO:0000256" key="10">
    <source>
        <dbReference type="ARBA" id="ARBA00022840"/>
    </source>
</evidence>
<keyword evidence="5 18" id="KW-0812">Transmembrane</keyword>
<evidence type="ECO:0000259" key="19">
    <source>
        <dbReference type="PROSITE" id="PS50011"/>
    </source>
</evidence>
<dbReference type="CDD" id="cd00063">
    <property type="entry name" value="FN3"/>
    <property type="match status" value="2"/>
</dbReference>
<keyword evidence="12 18" id="KW-0472">Membrane</keyword>
<dbReference type="GO" id="GO:0005886">
    <property type="term" value="C:plasma membrane"/>
    <property type="evidence" value="ECO:0007669"/>
    <property type="project" value="TreeGrafter"/>
</dbReference>
<dbReference type="InterPro" id="IPR000719">
    <property type="entry name" value="Prot_kinase_dom"/>
</dbReference>
<dbReference type="PANTHER" id="PTHR24416:SF525">
    <property type="entry name" value="INSULIN-LIKE RECEPTOR"/>
    <property type="match status" value="1"/>
</dbReference>
<dbReference type="SUPFAM" id="SSF56112">
    <property type="entry name" value="Protein kinase-like (PK-like)"/>
    <property type="match status" value="1"/>
</dbReference>
<keyword evidence="21" id="KW-1185">Reference proteome</keyword>
<evidence type="ECO:0000256" key="4">
    <source>
        <dbReference type="ARBA" id="ARBA00022679"/>
    </source>
</evidence>
<accession>A0A5S6R495</accession>
<dbReference type="Gene3D" id="3.30.200.20">
    <property type="entry name" value="Phosphorylase Kinase, domain 1"/>
    <property type="match status" value="1"/>
</dbReference>
<dbReference type="Gene3D" id="1.10.510.10">
    <property type="entry name" value="Transferase(Phosphotransferase) domain 1"/>
    <property type="match status" value="1"/>
</dbReference>
<dbReference type="GO" id="GO:0005524">
    <property type="term" value="F:ATP binding"/>
    <property type="evidence" value="ECO:0007669"/>
    <property type="project" value="UniProtKB-UniRule"/>
</dbReference>
<keyword evidence="9" id="KW-0418">Kinase</keyword>
<dbReference type="STRING" id="70415.A0A5S6R495"/>
<name>A0A5S6R495_TRIMR</name>
<dbReference type="Proteomes" id="UP000046395">
    <property type="component" value="Unassembled WGS sequence"/>
</dbReference>
<feature type="domain" description="Protein kinase" evidence="19">
    <location>
        <begin position="2056"/>
        <end position="2332"/>
    </location>
</feature>
<dbReference type="Gene3D" id="2.60.40.10">
    <property type="entry name" value="Immunoglobulins"/>
    <property type="match status" value="2"/>
</dbReference>
<feature type="transmembrane region" description="Helical" evidence="18">
    <location>
        <begin position="1985"/>
        <end position="2007"/>
    </location>
</feature>
<dbReference type="PROSITE" id="PS50011">
    <property type="entry name" value="PROTEIN_KINASE_DOM"/>
    <property type="match status" value="1"/>
</dbReference>
<reference evidence="22" key="1">
    <citation type="submission" date="2019-12" db="UniProtKB">
        <authorList>
            <consortium name="WormBaseParasite"/>
        </authorList>
    </citation>
    <scope>IDENTIFICATION</scope>
</reference>
<keyword evidence="14" id="KW-0325">Glycoprotein</keyword>
<dbReference type="EC" id="2.7.10.1" evidence="2"/>
<dbReference type="PANTHER" id="PTHR24416">
    <property type="entry name" value="TYROSINE-PROTEIN KINASE RECEPTOR"/>
    <property type="match status" value="1"/>
</dbReference>
<dbReference type="Pfam" id="PF07714">
    <property type="entry name" value="PK_Tyr_Ser-Thr"/>
    <property type="match status" value="1"/>
</dbReference>
<feature type="region of interest" description="Disordered" evidence="17">
    <location>
        <begin position="2342"/>
        <end position="2446"/>
    </location>
</feature>
<keyword evidence="7" id="KW-0677">Repeat</keyword>
<feature type="compositionally biased region" description="Basic and acidic residues" evidence="17">
    <location>
        <begin position="2349"/>
        <end position="2370"/>
    </location>
</feature>
<feature type="transmembrane region" description="Helical" evidence="18">
    <location>
        <begin position="109"/>
        <end position="127"/>
    </location>
</feature>
<feature type="region of interest" description="Disordered" evidence="17">
    <location>
        <begin position="2475"/>
        <end position="2562"/>
    </location>
</feature>
<dbReference type="InterPro" id="IPR002011">
    <property type="entry name" value="Tyr_kinase_rcpt_2_CS"/>
</dbReference>
<evidence type="ECO:0000256" key="6">
    <source>
        <dbReference type="ARBA" id="ARBA00022729"/>
    </source>
</evidence>
<evidence type="ECO:0000256" key="1">
    <source>
        <dbReference type="ARBA" id="ARBA00004479"/>
    </source>
</evidence>
<feature type="compositionally biased region" description="Polar residues" evidence="17">
    <location>
        <begin position="2425"/>
        <end position="2446"/>
    </location>
</feature>
<dbReference type="Pfam" id="PF25494">
    <property type="entry name" value="Beta-prop_Rol-3"/>
    <property type="match status" value="1"/>
</dbReference>
<dbReference type="GO" id="GO:0007169">
    <property type="term" value="P:cell surface receptor protein tyrosine kinase signaling pathway"/>
    <property type="evidence" value="ECO:0007669"/>
    <property type="project" value="InterPro"/>
</dbReference>
<keyword evidence="8 16" id="KW-0547">Nucleotide-binding</keyword>
<feature type="compositionally biased region" description="Basic and acidic residues" evidence="17">
    <location>
        <begin position="2410"/>
        <end position="2421"/>
    </location>
</feature>
<dbReference type="InterPro" id="IPR050122">
    <property type="entry name" value="RTK"/>
</dbReference>
<dbReference type="SUPFAM" id="SSF49265">
    <property type="entry name" value="Fibronectin type III"/>
    <property type="match status" value="3"/>
</dbReference>
<dbReference type="InterPro" id="IPR001245">
    <property type="entry name" value="Ser-Thr/Tyr_kinase_cat_dom"/>
</dbReference>
<comment type="subcellular location">
    <subcellularLocation>
        <location evidence="1">Membrane</location>
        <topology evidence="1">Single-pass type I membrane protein</topology>
    </subcellularLocation>
</comment>
<evidence type="ECO:0000256" key="2">
    <source>
        <dbReference type="ARBA" id="ARBA00011902"/>
    </source>
</evidence>
<keyword evidence="10 16" id="KW-0067">ATP-binding</keyword>
<dbReference type="SUPFAM" id="SSF63825">
    <property type="entry name" value="YWTD domain"/>
    <property type="match status" value="1"/>
</dbReference>
<evidence type="ECO:0000256" key="16">
    <source>
        <dbReference type="PROSITE-ProRule" id="PRU10141"/>
    </source>
</evidence>